<dbReference type="STRING" id="448.Lery_0824"/>
<evidence type="ECO:0000313" key="4">
    <source>
        <dbReference type="Proteomes" id="UP000054773"/>
    </source>
</evidence>
<feature type="domain" description="ParB-like N-terminal" evidence="2">
    <location>
        <begin position="28"/>
        <end position="126"/>
    </location>
</feature>
<dbReference type="Proteomes" id="UP000054773">
    <property type="component" value="Unassembled WGS sequence"/>
</dbReference>
<dbReference type="SUPFAM" id="SSF109709">
    <property type="entry name" value="KorB DNA-binding domain-like"/>
    <property type="match status" value="1"/>
</dbReference>
<dbReference type="InterPro" id="IPR036086">
    <property type="entry name" value="ParB/Sulfiredoxin_sf"/>
</dbReference>
<dbReference type="Gene3D" id="3.90.1530.30">
    <property type="match status" value="1"/>
</dbReference>
<dbReference type="NCBIfam" id="TIGR00180">
    <property type="entry name" value="parB_part"/>
    <property type="match status" value="1"/>
</dbReference>
<dbReference type="InterPro" id="IPR004437">
    <property type="entry name" value="ParB/RepB/Spo0J"/>
</dbReference>
<gene>
    <name evidence="3" type="primary">parB_3</name>
    <name evidence="3" type="ORF">Lery_0824</name>
</gene>
<dbReference type="EMBL" id="LNYA01000018">
    <property type="protein sequence ID" value="KTC98660.1"/>
    <property type="molecule type" value="Genomic_DNA"/>
</dbReference>
<dbReference type="CDD" id="cd16405">
    <property type="entry name" value="RepB_like_N"/>
    <property type="match status" value="1"/>
</dbReference>
<evidence type="ECO:0000313" key="3">
    <source>
        <dbReference type="EMBL" id="KTC98660.1"/>
    </source>
</evidence>
<accession>A0A0W0TSQ2</accession>
<keyword evidence="4" id="KW-1185">Reference proteome</keyword>
<organism evidence="3 4">
    <name type="scientific">Legionella erythra</name>
    <dbReference type="NCBI Taxonomy" id="448"/>
    <lineage>
        <taxon>Bacteria</taxon>
        <taxon>Pseudomonadati</taxon>
        <taxon>Pseudomonadota</taxon>
        <taxon>Gammaproteobacteria</taxon>
        <taxon>Legionellales</taxon>
        <taxon>Legionellaceae</taxon>
        <taxon>Legionella</taxon>
    </lineage>
</organism>
<dbReference type="GO" id="GO:0005694">
    <property type="term" value="C:chromosome"/>
    <property type="evidence" value="ECO:0007669"/>
    <property type="project" value="TreeGrafter"/>
</dbReference>
<proteinExistence type="inferred from homology"/>
<dbReference type="GO" id="GO:0045881">
    <property type="term" value="P:positive regulation of sporulation resulting in formation of a cellular spore"/>
    <property type="evidence" value="ECO:0007669"/>
    <property type="project" value="TreeGrafter"/>
</dbReference>
<evidence type="ECO:0000259" key="2">
    <source>
        <dbReference type="SMART" id="SM00470"/>
    </source>
</evidence>
<dbReference type="CDD" id="cd00093">
    <property type="entry name" value="HTH_XRE"/>
    <property type="match status" value="1"/>
</dbReference>
<dbReference type="InterPro" id="IPR001387">
    <property type="entry name" value="Cro/C1-type_HTH"/>
</dbReference>
<sequence length="296" mass="33682">MKGFCLSATLQERLHKVEQECHLDEKIVSLHCDLLDTWEFRDRKGFELGDIAALATSIRSKGQSQPIVVVKASDEFKPRNNPQAQYVVIAGYRRWLACKTHHFPVEAIIKNLSFDEAIACLVSENEKEDVSDYSKGFFYASILKTERMTQEVLAEKLGISSSRLSQYLAFPQIPEALWQAIGDISRVSARTAAALRSLMNHGESYLQALYKLAPLIARGCGEKRLREEVEVLVLKNTMQASNEPYQVFFNNKKLMTIRRGQIHFDKSVVNHPDFPEFCKKIEVELLHFVKGRFAAG</sequence>
<evidence type="ECO:0000256" key="1">
    <source>
        <dbReference type="ARBA" id="ARBA00006295"/>
    </source>
</evidence>
<comment type="similarity">
    <text evidence="1">Belongs to the ParB family.</text>
</comment>
<dbReference type="GO" id="GO:0003677">
    <property type="term" value="F:DNA binding"/>
    <property type="evidence" value="ECO:0007669"/>
    <property type="project" value="InterPro"/>
</dbReference>
<dbReference type="Pfam" id="PF02195">
    <property type="entry name" value="ParB_N"/>
    <property type="match status" value="1"/>
</dbReference>
<dbReference type="AlphaFoldDB" id="A0A0W0TSQ2"/>
<dbReference type="InterPro" id="IPR037972">
    <property type="entry name" value="RepB_N"/>
</dbReference>
<dbReference type="PATRIC" id="fig|448.7.peg.862"/>
<dbReference type="SMART" id="SM00470">
    <property type="entry name" value="ParB"/>
    <property type="match status" value="1"/>
</dbReference>
<name>A0A0W0TSQ2_LEGER</name>
<dbReference type="PANTHER" id="PTHR33375">
    <property type="entry name" value="CHROMOSOME-PARTITIONING PROTEIN PARB-RELATED"/>
    <property type="match status" value="1"/>
</dbReference>
<comment type="caution">
    <text evidence="3">The sequence shown here is derived from an EMBL/GenBank/DDBJ whole genome shotgun (WGS) entry which is preliminary data.</text>
</comment>
<dbReference type="InterPro" id="IPR050336">
    <property type="entry name" value="Chromosome_partition/occlusion"/>
</dbReference>
<dbReference type="InterPro" id="IPR003115">
    <property type="entry name" value="ParB_N"/>
</dbReference>
<dbReference type="RefSeq" id="WP_058525992.1">
    <property type="nucleotide sequence ID" value="NZ_CAAAHY010000008.1"/>
</dbReference>
<dbReference type="PANTHER" id="PTHR33375:SF1">
    <property type="entry name" value="CHROMOSOME-PARTITIONING PROTEIN PARB-RELATED"/>
    <property type="match status" value="1"/>
</dbReference>
<protein>
    <submittedName>
        <fullName evidence="3">Chromosome partitioning protein ParB</fullName>
    </submittedName>
</protein>
<dbReference type="Gene3D" id="1.10.10.2830">
    <property type="match status" value="1"/>
</dbReference>
<reference evidence="3 4" key="1">
    <citation type="submission" date="2015-11" db="EMBL/GenBank/DDBJ databases">
        <title>Genomic analysis of 38 Legionella species identifies large and diverse effector repertoires.</title>
        <authorList>
            <person name="Burstein D."/>
            <person name="Amaro F."/>
            <person name="Zusman T."/>
            <person name="Lifshitz Z."/>
            <person name="Cohen O."/>
            <person name="Gilbert J.A."/>
            <person name="Pupko T."/>
            <person name="Shuman H.A."/>
            <person name="Segal G."/>
        </authorList>
    </citation>
    <scope>NUCLEOTIDE SEQUENCE [LARGE SCALE GENOMIC DNA]</scope>
    <source>
        <strain evidence="3 4">SE-32A-C8</strain>
    </source>
</reference>
<dbReference type="GO" id="GO:0007059">
    <property type="term" value="P:chromosome segregation"/>
    <property type="evidence" value="ECO:0007669"/>
    <property type="project" value="TreeGrafter"/>
</dbReference>
<dbReference type="SUPFAM" id="SSF110849">
    <property type="entry name" value="ParB/Sulfiredoxin"/>
    <property type="match status" value="1"/>
</dbReference>